<dbReference type="Pfam" id="PF00440">
    <property type="entry name" value="TetR_N"/>
    <property type="match status" value="1"/>
</dbReference>
<keyword evidence="1" id="KW-0805">Transcription regulation</keyword>
<evidence type="ECO:0000256" key="3">
    <source>
        <dbReference type="ARBA" id="ARBA00023163"/>
    </source>
</evidence>
<evidence type="ECO:0000259" key="4">
    <source>
        <dbReference type="Pfam" id="PF00440"/>
    </source>
</evidence>
<feature type="domain" description="HTH tetR-type" evidence="4">
    <location>
        <begin position="16"/>
        <end position="63"/>
    </location>
</feature>
<keyword evidence="7" id="KW-1185">Reference proteome</keyword>
<dbReference type="InterPro" id="IPR009057">
    <property type="entry name" value="Homeodomain-like_sf"/>
</dbReference>
<feature type="domain" description="Tetracyclin repressor-like C-terminal" evidence="5">
    <location>
        <begin position="98"/>
        <end position="187"/>
    </location>
</feature>
<organism evidence="6 7">
    <name type="scientific">Parafrankia irregularis</name>
    <dbReference type="NCBI Taxonomy" id="795642"/>
    <lineage>
        <taxon>Bacteria</taxon>
        <taxon>Bacillati</taxon>
        <taxon>Actinomycetota</taxon>
        <taxon>Actinomycetes</taxon>
        <taxon>Frankiales</taxon>
        <taxon>Frankiaceae</taxon>
        <taxon>Parafrankia</taxon>
    </lineage>
</organism>
<sequence length="199" mass="20957">MARALTSKGEATRARIITGAAARIRTHGVAATTLDDIREQTATSKSQLFHYFPGGREDLLLAVARHEADQVLADQQPQLGALTSWAAWEGWRDRVLARYQAQGRDCPLGGLLTQVGRATPGAQAVVAELMGRWEAELAAGVAAMRATGQVGAEVDPARHAAALLAGVQGGVLMLMSTGRLTYLQAALDVGIGALRHAGR</sequence>
<dbReference type="RefSeq" id="WP_091276525.1">
    <property type="nucleotide sequence ID" value="NZ_FAOZ01000007.1"/>
</dbReference>
<dbReference type="AlphaFoldDB" id="A0A0S4QL67"/>
<protein>
    <submittedName>
        <fullName evidence="6">DNA-binding transcriptional regulator, AcrR family</fullName>
    </submittedName>
</protein>
<evidence type="ECO:0000313" key="6">
    <source>
        <dbReference type="EMBL" id="CUU56395.1"/>
    </source>
</evidence>
<evidence type="ECO:0000256" key="1">
    <source>
        <dbReference type="ARBA" id="ARBA00023015"/>
    </source>
</evidence>
<gene>
    <name evidence="6" type="ORF">Ga0074812_107279</name>
</gene>
<dbReference type="Gene3D" id="1.10.357.10">
    <property type="entry name" value="Tetracycline Repressor, domain 2"/>
    <property type="match status" value="1"/>
</dbReference>
<keyword evidence="2 6" id="KW-0238">DNA-binding</keyword>
<dbReference type="SUPFAM" id="SSF46689">
    <property type="entry name" value="Homeodomain-like"/>
    <property type="match status" value="1"/>
</dbReference>
<evidence type="ECO:0000256" key="2">
    <source>
        <dbReference type="ARBA" id="ARBA00023125"/>
    </source>
</evidence>
<dbReference type="SUPFAM" id="SSF48498">
    <property type="entry name" value="Tetracyclin repressor-like, C-terminal domain"/>
    <property type="match status" value="1"/>
</dbReference>
<accession>A0A0S4QL67</accession>
<dbReference type="PANTHER" id="PTHR47506:SF1">
    <property type="entry name" value="HTH-TYPE TRANSCRIPTIONAL REGULATOR YJDC"/>
    <property type="match status" value="1"/>
</dbReference>
<name>A0A0S4QL67_9ACTN</name>
<evidence type="ECO:0000313" key="7">
    <source>
        <dbReference type="Proteomes" id="UP000198802"/>
    </source>
</evidence>
<dbReference type="PANTHER" id="PTHR47506">
    <property type="entry name" value="TRANSCRIPTIONAL REGULATORY PROTEIN"/>
    <property type="match status" value="1"/>
</dbReference>
<dbReference type="InterPro" id="IPR036271">
    <property type="entry name" value="Tet_transcr_reg_TetR-rel_C_sf"/>
</dbReference>
<dbReference type="GO" id="GO:0003677">
    <property type="term" value="F:DNA binding"/>
    <property type="evidence" value="ECO:0007669"/>
    <property type="project" value="UniProtKB-KW"/>
</dbReference>
<proteinExistence type="predicted"/>
<dbReference type="Pfam" id="PF16925">
    <property type="entry name" value="TetR_C_13"/>
    <property type="match status" value="1"/>
</dbReference>
<keyword evidence="3" id="KW-0804">Transcription</keyword>
<dbReference type="InterPro" id="IPR001647">
    <property type="entry name" value="HTH_TetR"/>
</dbReference>
<evidence type="ECO:0000259" key="5">
    <source>
        <dbReference type="Pfam" id="PF16925"/>
    </source>
</evidence>
<dbReference type="EMBL" id="FAOZ01000007">
    <property type="protein sequence ID" value="CUU56395.1"/>
    <property type="molecule type" value="Genomic_DNA"/>
</dbReference>
<dbReference type="InterPro" id="IPR011075">
    <property type="entry name" value="TetR_C"/>
</dbReference>
<dbReference type="Proteomes" id="UP000198802">
    <property type="component" value="Unassembled WGS sequence"/>
</dbReference>
<reference evidence="7" key="1">
    <citation type="submission" date="2015-11" db="EMBL/GenBank/DDBJ databases">
        <authorList>
            <person name="Varghese N."/>
        </authorList>
    </citation>
    <scope>NUCLEOTIDE SEQUENCE [LARGE SCALE GENOMIC DNA]</scope>
    <source>
        <strain evidence="7">DSM 45899</strain>
    </source>
</reference>